<dbReference type="AlphaFoldDB" id="A0A5J4TF05"/>
<feature type="compositionally biased region" description="Low complexity" evidence="1">
    <location>
        <begin position="197"/>
        <end position="210"/>
    </location>
</feature>
<evidence type="ECO:0000256" key="1">
    <source>
        <dbReference type="SAM" id="MobiDB-lite"/>
    </source>
</evidence>
<evidence type="ECO:0000313" key="3">
    <source>
        <dbReference type="Proteomes" id="UP000324800"/>
    </source>
</evidence>
<dbReference type="Proteomes" id="UP000324800">
    <property type="component" value="Unassembled WGS sequence"/>
</dbReference>
<evidence type="ECO:0000313" key="2">
    <source>
        <dbReference type="EMBL" id="KAA6357056.1"/>
    </source>
</evidence>
<protein>
    <submittedName>
        <fullName evidence="2">Uncharacterized protein</fullName>
    </submittedName>
</protein>
<reference evidence="2 3" key="1">
    <citation type="submission" date="2019-03" db="EMBL/GenBank/DDBJ databases">
        <title>Single cell metagenomics reveals metabolic interactions within the superorganism composed of flagellate Streblomastix strix and complex community of Bacteroidetes bacteria on its surface.</title>
        <authorList>
            <person name="Treitli S.C."/>
            <person name="Kolisko M."/>
            <person name="Husnik F."/>
            <person name="Keeling P."/>
            <person name="Hampl V."/>
        </authorList>
    </citation>
    <scope>NUCLEOTIDE SEQUENCE [LARGE SCALE GENOMIC DNA]</scope>
    <source>
        <strain evidence="2">ST1C</strain>
    </source>
</reference>
<sequence length="247" mass="28843">MLTELLKNVLVVDLVNQMLYLPNTAKPSSLFTTTQLNINTQQLQQSSSQTRLPRINTTLAVFNDDYSPIPKRTDTQFKESEMYNTYSVEKAEKNREDLANIIFIVEKKMLQYTGRERDCLEELRNIRKKQQNVEILCNIETVKMQKRQEELQKEIDYENGIIRETLKDKQETNKKSNFLDYFRDKLASKQIITPNHSSSQSPQPLSSNQQIRNGTNSASKIERRQSIHDPSPLMKHPGHIINNRIIF</sequence>
<proteinExistence type="predicted"/>
<gene>
    <name evidence="2" type="ORF">EZS28_047417</name>
</gene>
<dbReference type="EMBL" id="SNRW01031975">
    <property type="protein sequence ID" value="KAA6357056.1"/>
    <property type="molecule type" value="Genomic_DNA"/>
</dbReference>
<accession>A0A5J4TF05</accession>
<organism evidence="2 3">
    <name type="scientific">Streblomastix strix</name>
    <dbReference type="NCBI Taxonomy" id="222440"/>
    <lineage>
        <taxon>Eukaryota</taxon>
        <taxon>Metamonada</taxon>
        <taxon>Preaxostyla</taxon>
        <taxon>Oxymonadida</taxon>
        <taxon>Streblomastigidae</taxon>
        <taxon>Streblomastix</taxon>
    </lineage>
</organism>
<feature type="region of interest" description="Disordered" evidence="1">
    <location>
        <begin position="194"/>
        <end position="237"/>
    </location>
</feature>
<name>A0A5J4TF05_9EUKA</name>
<comment type="caution">
    <text evidence="2">The sequence shown here is derived from an EMBL/GenBank/DDBJ whole genome shotgun (WGS) entry which is preliminary data.</text>
</comment>